<dbReference type="PROSITE" id="PS51898">
    <property type="entry name" value="TYR_RECOMBINASE"/>
    <property type="match status" value="1"/>
</dbReference>
<reference evidence="3 4" key="1">
    <citation type="submission" date="2018-11" db="EMBL/GenBank/DDBJ databases">
        <title>Saccharopolyspora rhizosphaerae sp. nov., an actinomycete isolated from rhizosphere soil in Thailand.</title>
        <authorList>
            <person name="Intra B."/>
            <person name="Euanorasetr J."/>
            <person name="Take A."/>
            <person name="Inahashi Y."/>
            <person name="Mori M."/>
            <person name="Panbangred W."/>
            <person name="Matsumoto A."/>
        </authorList>
    </citation>
    <scope>NUCLEOTIDE SEQUENCE [LARGE SCALE GENOMIC DNA]</scope>
    <source>
        <strain evidence="3 4">H219</strain>
    </source>
</reference>
<dbReference type="OrthoDB" id="4326943at2"/>
<dbReference type="GO" id="GO:0006310">
    <property type="term" value="P:DNA recombination"/>
    <property type="evidence" value="ECO:0007669"/>
    <property type="project" value="UniProtKB-KW"/>
</dbReference>
<dbReference type="Pfam" id="PF00589">
    <property type="entry name" value="Phage_integrase"/>
    <property type="match status" value="1"/>
</dbReference>
<dbReference type="EMBL" id="RSAA01000035">
    <property type="protein sequence ID" value="RRO13139.1"/>
    <property type="molecule type" value="Genomic_DNA"/>
</dbReference>
<keyword evidence="4" id="KW-1185">Reference proteome</keyword>
<dbReference type="InterPro" id="IPR002104">
    <property type="entry name" value="Integrase_catalytic"/>
</dbReference>
<keyword evidence="1" id="KW-0233">DNA recombination</keyword>
<evidence type="ECO:0000313" key="3">
    <source>
        <dbReference type="EMBL" id="RRO13139.1"/>
    </source>
</evidence>
<dbReference type="GO" id="GO:0003677">
    <property type="term" value="F:DNA binding"/>
    <property type="evidence" value="ECO:0007669"/>
    <property type="project" value="InterPro"/>
</dbReference>
<organism evidence="3 4">
    <name type="scientific">Saccharopolyspora rhizosphaerae</name>
    <dbReference type="NCBI Taxonomy" id="2492662"/>
    <lineage>
        <taxon>Bacteria</taxon>
        <taxon>Bacillati</taxon>
        <taxon>Actinomycetota</taxon>
        <taxon>Actinomycetes</taxon>
        <taxon>Pseudonocardiales</taxon>
        <taxon>Pseudonocardiaceae</taxon>
        <taxon>Saccharopolyspora</taxon>
    </lineage>
</organism>
<dbReference type="RefSeq" id="WP_125093225.1">
    <property type="nucleotide sequence ID" value="NZ_RSAA01000035.1"/>
</dbReference>
<feature type="domain" description="Tyr recombinase" evidence="2">
    <location>
        <begin position="1"/>
        <end position="68"/>
    </location>
</feature>
<dbReference type="Gene3D" id="1.10.443.10">
    <property type="entry name" value="Intergrase catalytic core"/>
    <property type="match status" value="1"/>
</dbReference>
<proteinExistence type="predicted"/>
<accession>A0A3R8NTV6</accession>
<protein>
    <recommendedName>
        <fullName evidence="2">Tyr recombinase domain-containing protein</fullName>
    </recommendedName>
</protein>
<dbReference type="SUPFAM" id="SSF56349">
    <property type="entry name" value="DNA breaking-rejoining enzymes"/>
    <property type="match status" value="1"/>
</dbReference>
<dbReference type="GO" id="GO:0015074">
    <property type="term" value="P:DNA integration"/>
    <property type="evidence" value="ECO:0007669"/>
    <property type="project" value="InterPro"/>
</dbReference>
<sequence length="71" mass="7842">MLRETRGGEGFAWVTSHVFRKTAATILDEAGLTPRLIADQLGHSRPSMTQDVYMGRKAVSREAADAMEHVI</sequence>
<name>A0A3R8NTV6_9PSEU</name>
<dbReference type="InterPro" id="IPR011010">
    <property type="entry name" value="DNA_brk_join_enz"/>
</dbReference>
<dbReference type="Proteomes" id="UP000274515">
    <property type="component" value="Unassembled WGS sequence"/>
</dbReference>
<evidence type="ECO:0000313" key="4">
    <source>
        <dbReference type="Proteomes" id="UP000274515"/>
    </source>
</evidence>
<comment type="caution">
    <text evidence="3">The sequence shown here is derived from an EMBL/GenBank/DDBJ whole genome shotgun (WGS) entry which is preliminary data.</text>
</comment>
<evidence type="ECO:0000256" key="1">
    <source>
        <dbReference type="ARBA" id="ARBA00023172"/>
    </source>
</evidence>
<evidence type="ECO:0000259" key="2">
    <source>
        <dbReference type="PROSITE" id="PS51898"/>
    </source>
</evidence>
<dbReference type="InterPro" id="IPR013762">
    <property type="entry name" value="Integrase-like_cat_sf"/>
</dbReference>
<dbReference type="AlphaFoldDB" id="A0A3R8NTV6"/>
<gene>
    <name evidence="3" type="ORF">EIL87_26230</name>
</gene>